<name>A0A1B7XI66_9BACT</name>
<dbReference type="InterPro" id="IPR006175">
    <property type="entry name" value="YjgF/YER057c/UK114"/>
</dbReference>
<evidence type="ECO:0000313" key="2">
    <source>
        <dbReference type="EMBL" id="OBQ55212.1"/>
    </source>
</evidence>
<comment type="caution">
    <text evidence="2">The sequence shown here is derived from an EMBL/GenBank/DDBJ whole genome shotgun (WGS) entry which is preliminary data.</text>
</comment>
<evidence type="ECO:0000313" key="3">
    <source>
        <dbReference type="Proteomes" id="UP000091979"/>
    </source>
</evidence>
<dbReference type="PATRIC" id="fig|1560234.3.peg.2834"/>
<dbReference type="RefSeq" id="WP_066853002.1">
    <property type="nucleotide sequence ID" value="NZ_JXMS01000005.1"/>
</dbReference>
<gene>
    <name evidence="2" type="ORF">SP90_04420</name>
</gene>
<dbReference type="OrthoDB" id="9808943at2"/>
<dbReference type="AlphaFoldDB" id="A0A1B7XI66"/>
<evidence type="ECO:0000256" key="1">
    <source>
        <dbReference type="ARBA" id="ARBA00010552"/>
    </source>
</evidence>
<dbReference type="InterPro" id="IPR035959">
    <property type="entry name" value="RutC-like_sf"/>
</dbReference>
<dbReference type="PANTHER" id="PTHR11803">
    <property type="entry name" value="2-IMINOBUTANOATE/2-IMINOPROPANOATE DEAMINASE RIDA"/>
    <property type="match status" value="1"/>
</dbReference>
<dbReference type="CDD" id="cd00448">
    <property type="entry name" value="YjgF_YER057c_UK114_family"/>
    <property type="match status" value="1"/>
</dbReference>
<dbReference type="GO" id="GO:0005829">
    <property type="term" value="C:cytosol"/>
    <property type="evidence" value="ECO:0007669"/>
    <property type="project" value="TreeGrafter"/>
</dbReference>
<dbReference type="STRING" id="1560234.SP90_04420"/>
<dbReference type="Pfam" id="PF01042">
    <property type="entry name" value="Ribonuc_L-PSP"/>
    <property type="match status" value="1"/>
</dbReference>
<protein>
    <submittedName>
        <fullName evidence="2">Endoribonuclease L-PSP</fullName>
    </submittedName>
</protein>
<dbReference type="SUPFAM" id="SSF55298">
    <property type="entry name" value="YjgF-like"/>
    <property type="match status" value="1"/>
</dbReference>
<comment type="similarity">
    <text evidence="1">Belongs to the RutC family.</text>
</comment>
<reference evidence="2 3" key="1">
    <citation type="submission" date="2015-01" db="EMBL/GenBank/DDBJ databases">
        <title>Desulfovibrio sp. JC271 draft genome sequence.</title>
        <authorList>
            <person name="Shivani Y."/>
            <person name="Subhash Y."/>
            <person name="Sasikala C."/>
            <person name="Ramana C.V."/>
        </authorList>
    </citation>
    <scope>NUCLEOTIDE SEQUENCE [LARGE SCALE GENOMIC DNA]</scope>
    <source>
        <strain evidence="2 3">JC271</strain>
    </source>
</reference>
<sequence>MSVIIRHGTHPRLPVSNAVEANGWLYVTGQVPRDAEGNLLAGNMTEQARLTLSNLKQVIESANYTTKDIVRIGVWIDDPRDFPEFNSVFADFFDIEHAPARVTIQSSMMCDCKVEVDAIAYKAP</sequence>
<accession>A0A1B7XI66</accession>
<keyword evidence="3" id="KW-1185">Reference proteome</keyword>
<dbReference type="PANTHER" id="PTHR11803:SF58">
    <property type="entry name" value="PROTEIN HMF1-RELATED"/>
    <property type="match status" value="1"/>
</dbReference>
<dbReference type="Proteomes" id="UP000091979">
    <property type="component" value="Unassembled WGS sequence"/>
</dbReference>
<dbReference type="GO" id="GO:0019239">
    <property type="term" value="F:deaminase activity"/>
    <property type="evidence" value="ECO:0007669"/>
    <property type="project" value="TreeGrafter"/>
</dbReference>
<dbReference type="EMBL" id="JXMS01000005">
    <property type="protein sequence ID" value="OBQ55212.1"/>
    <property type="molecule type" value="Genomic_DNA"/>
</dbReference>
<proteinExistence type="inferred from homology"/>
<organism evidence="2 3">
    <name type="scientific">Halodesulfovibrio spirochaetisodalis</name>
    <dbReference type="NCBI Taxonomy" id="1560234"/>
    <lineage>
        <taxon>Bacteria</taxon>
        <taxon>Pseudomonadati</taxon>
        <taxon>Thermodesulfobacteriota</taxon>
        <taxon>Desulfovibrionia</taxon>
        <taxon>Desulfovibrionales</taxon>
        <taxon>Desulfovibrionaceae</taxon>
        <taxon>Halodesulfovibrio</taxon>
    </lineage>
</organism>
<dbReference type="Gene3D" id="3.30.1330.40">
    <property type="entry name" value="RutC-like"/>
    <property type="match status" value="1"/>
</dbReference>